<dbReference type="PANTHER" id="PTHR43808">
    <property type="entry name" value="ACETYLORNITHINE DEACETYLASE"/>
    <property type="match status" value="1"/>
</dbReference>
<evidence type="ECO:0000256" key="2">
    <source>
        <dbReference type="ARBA" id="ARBA00022801"/>
    </source>
</evidence>
<evidence type="ECO:0000259" key="3">
    <source>
        <dbReference type="Pfam" id="PF07687"/>
    </source>
</evidence>
<evidence type="ECO:0000313" key="4">
    <source>
        <dbReference type="EMBL" id="RII83241.1"/>
    </source>
</evidence>
<dbReference type="EMBL" id="NQOU01000002">
    <property type="protein sequence ID" value="RII83241.1"/>
    <property type="molecule type" value="Genomic_DNA"/>
</dbReference>
<dbReference type="InterPro" id="IPR011650">
    <property type="entry name" value="Peptidase_M20_dimer"/>
</dbReference>
<dbReference type="InterPro" id="IPR050072">
    <property type="entry name" value="Peptidase_M20A"/>
</dbReference>
<dbReference type="InterPro" id="IPR036264">
    <property type="entry name" value="Bact_exopeptidase_dim_dom"/>
</dbReference>
<dbReference type="SUPFAM" id="SSF55031">
    <property type="entry name" value="Bacterial exopeptidase dimerisation domain"/>
    <property type="match status" value="1"/>
</dbReference>
<accession>A0ABX9MXH1</accession>
<comment type="caution">
    <text evidence="4">The sequence shown here is derived from an EMBL/GenBank/DDBJ whole genome shotgun (WGS) entry which is preliminary data.</text>
</comment>
<dbReference type="RefSeq" id="WP_119441633.1">
    <property type="nucleotide sequence ID" value="NZ_CP170494.1"/>
</dbReference>
<name>A0ABX9MXH1_9BURK</name>
<reference evidence="4 5" key="1">
    <citation type="submission" date="2017-08" db="EMBL/GenBank/DDBJ databases">
        <title>Pusillimonas indicus sp. nov., a member of the family Alcaligenaceae isolated from surface seawater.</title>
        <authorList>
            <person name="Li J."/>
        </authorList>
    </citation>
    <scope>NUCLEOTIDE SEQUENCE [LARGE SCALE GENOMIC DNA]</scope>
    <source>
        <strain evidence="4 5">17-4A</strain>
    </source>
</reference>
<protein>
    <recommendedName>
        <fullName evidence="3">Peptidase M20 dimerisation domain-containing protein</fullName>
    </recommendedName>
</protein>
<keyword evidence="1" id="KW-0479">Metal-binding</keyword>
<dbReference type="Gene3D" id="3.30.70.360">
    <property type="match status" value="1"/>
</dbReference>
<evidence type="ECO:0000313" key="5">
    <source>
        <dbReference type="Proteomes" id="UP000266483"/>
    </source>
</evidence>
<evidence type="ECO:0000256" key="1">
    <source>
        <dbReference type="ARBA" id="ARBA00022723"/>
    </source>
</evidence>
<sequence length="444" mass="47843">MMGIRIDQTTADIEAAEREAYILRALEELDPEWMLSTLISLVNIPSPTGEEGVIAEHLASLMEEAEITSRLQVLDTKSANVIGELGQQAGPSVLIFAPLDSATTGVVDEEVPWVGPSLPPEHKPEALIEGTRVVGLASNNSKAHIVAALAAARAIKKACVPLSGRILLGFGAGGAPVSGRPSLSRRNVGLGVGCQYMLQQGVRADFAIVTKPGYSVQWEEVGLCWFRIRVHGVQSYAGRKHLVPENNPILHAAKVIPLLERWLQDYSIRHSSGLVQPQGVIGAVQGGWPNKPAFTPAACDIYVDIRISPRSDPMGVWRELCECLSVIKRSIGLPELNLDCELVAAVDGPATSEHNWIIQSCIKAWTDTEHKKHESMTNTSGQTEAVILRRYGIPTARIGLPPEVLPNGEHTMGSASVEGMSKLAEVLLRTLVDTCTRNLADVGL</sequence>
<gene>
    <name evidence="4" type="ORF">CJO09_06445</name>
</gene>
<keyword evidence="2" id="KW-0378">Hydrolase</keyword>
<dbReference type="Proteomes" id="UP000266483">
    <property type="component" value="Unassembled WGS sequence"/>
</dbReference>
<feature type="domain" description="Peptidase M20 dimerisation" evidence="3">
    <location>
        <begin position="220"/>
        <end position="324"/>
    </location>
</feature>
<dbReference type="SUPFAM" id="SSF53187">
    <property type="entry name" value="Zn-dependent exopeptidases"/>
    <property type="match status" value="1"/>
</dbReference>
<proteinExistence type="predicted"/>
<organism evidence="4 5">
    <name type="scientific">Neopusillimonas maritima</name>
    <dbReference type="NCBI Taxonomy" id="2026239"/>
    <lineage>
        <taxon>Bacteria</taxon>
        <taxon>Pseudomonadati</taxon>
        <taxon>Pseudomonadota</taxon>
        <taxon>Betaproteobacteria</taxon>
        <taxon>Burkholderiales</taxon>
        <taxon>Alcaligenaceae</taxon>
        <taxon>Neopusillimonas</taxon>
    </lineage>
</organism>
<dbReference type="Gene3D" id="3.40.630.10">
    <property type="entry name" value="Zn peptidases"/>
    <property type="match status" value="1"/>
</dbReference>
<dbReference type="Pfam" id="PF07687">
    <property type="entry name" value="M20_dimer"/>
    <property type="match status" value="1"/>
</dbReference>
<keyword evidence="5" id="KW-1185">Reference proteome</keyword>